<evidence type="ECO:0000313" key="2">
    <source>
        <dbReference type="Proteomes" id="UP001604336"/>
    </source>
</evidence>
<dbReference type="AlphaFoldDB" id="A0ABD1V245"/>
<dbReference type="Proteomes" id="UP001604336">
    <property type="component" value="Unassembled WGS sequence"/>
</dbReference>
<sequence length="322" mass="37562">MAFGMRPFIRTTYRKPYPDWVAQAYPWPRGYKVPEFSLFTGLGEFYKTESEVTLAVLANLRQIPTKWVEVFLQRFKTARSKCFVPLPEKEFVKIAQSCLSFDLKKKFQDREFPDLFQLTANVIRYERLIRKEEQMKNSSKGTYYRDPNFDVHIVDEYYDQTGVCLAELVKGYAYACPLVINSGILDAIESGRITFEAKKKMAVDENPFLRPLGINMITTGFKSGLLKFKLVVDNGEEDPDPHPSVFERLKGKEVKRDEGILCARCSREVNENEEKTGAWGHLHHPSVVPNFQPIRGRNVPFYRRPHFERQFRPMHDGRTFRP</sequence>
<proteinExistence type="predicted"/>
<gene>
    <name evidence="1" type="ORF">Adt_04737</name>
</gene>
<keyword evidence="2" id="KW-1185">Reference proteome</keyword>
<name>A0ABD1V245_9LAMI</name>
<protein>
    <submittedName>
        <fullName evidence="1">Retroelement</fullName>
    </submittedName>
</protein>
<reference evidence="2" key="1">
    <citation type="submission" date="2024-07" db="EMBL/GenBank/DDBJ databases">
        <title>Two chromosome-level genome assemblies of Korean endemic species Abeliophyllum distichum and Forsythia ovata (Oleaceae).</title>
        <authorList>
            <person name="Jang H."/>
        </authorList>
    </citation>
    <scope>NUCLEOTIDE SEQUENCE [LARGE SCALE GENOMIC DNA]</scope>
</reference>
<dbReference type="EMBL" id="JBFOLK010000002">
    <property type="protein sequence ID" value="KAL2531386.1"/>
    <property type="molecule type" value="Genomic_DNA"/>
</dbReference>
<evidence type="ECO:0000313" key="1">
    <source>
        <dbReference type="EMBL" id="KAL2531386.1"/>
    </source>
</evidence>
<accession>A0ABD1V245</accession>
<comment type="caution">
    <text evidence="1">The sequence shown here is derived from an EMBL/GenBank/DDBJ whole genome shotgun (WGS) entry which is preliminary data.</text>
</comment>
<organism evidence="1 2">
    <name type="scientific">Abeliophyllum distichum</name>
    <dbReference type="NCBI Taxonomy" id="126358"/>
    <lineage>
        <taxon>Eukaryota</taxon>
        <taxon>Viridiplantae</taxon>
        <taxon>Streptophyta</taxon>
        <taxon>Embryophyta</taxon>
        <taxon>Tracheophyta</taxon>
        <taxon>Spermatophyta</taxon>
        <taxon>Magnoliopsida</taxon>
        <taxon>eudicotyledons</taxon>
        <taxon>Gunneridae</taxon>
        <taxon>Pentapetalae</taxon>
        <taxon>asterids</taxon>
        <taxon>lamiids</taxon>
        <taxon>Lamiales</taxon>
        <taxon>Oleaceae</taxon>
        <taxon>Forsythieae</taxon>
        <taxon>Abeliophyllum</taxon>
    </lineage>
</organism>